<dbReference type="eggNOG" id="ENOG502T2QC">
    <property type="taxonomic scope" value="Eukaryota"/>
</dbReference>
<dbReference type="AlphaFoldDB" id="A0A0I9YBN0"/>
<comment type="caution">
    <text evidence="2">The sequence shown here is derived from an EMBL/GenBank/DDBJ whole genome shotgun (WGS) entry which is preliminary data.</text>
</comment>
<accession>A0A0I9YBN0</accession>
<reference evidence="2" key="1">
    <citation type="submission" date="2019-05" db="EMBL/GenBank/DDBJ databases">
        <authorList>
            <person name="Piombo E."/>
        </authorList>
    </citation>
    <scope>NUCLEOTIDE SEQUENCE</scope>
    <source>
        <strain evidence="2">C2S</strain>
    </source>
</reference>
<feature type="region of interest" description="Disordered" evidence="1">
    <location>
        <begin position="116"/>
        <end position="149"/>
    </location>
</feature>
<gene>
    <name evidence="2" type="ORF">C2S_6882</name>
</gene>
<feature type="region of interest" description="Disordered" evidence="1">
    <location>
        <begin position="1"/>
        <end position="25"/>
    </location>
</feature>
<sequence>MSSNAPSTPVKVPSSAANHTQATLDPDLRSQINTVLLRDGHVSKYALLSLASFYHDNPLTNYPRIQDALLHALNSHSTNWPTAIQSHALGLLRSGEVTTFPALLSRVLEDVRHDSALNPISSSSNGTSAKPATNGDAMKTNGATDAKPSLAVPESVIDEALRVTRESLEAVCDIEDEGTA</sequence>
<dbReference type="Proteomes" id="UP000760494">
    <property type="component" value="Unassembled WGS sequence"/>
</dbReference>
<protein>
    <submittedName>
        <fullName evidence="2">Uncharacterized protein</fullName>
    </submittedName>
</protein>
<organism evidence="2 3">
    <name type="scientific">Fusarium fujikuroi</name>
    <name type="common">Bakanae and foot rot disease fungus</name>
    <name type="synonym">Gibberella fujikuroi</name>
    <dbReference type="NCBI Taxonomy" id="5127"/>
    <lineage>
        <taxon>Eukaryota</taxon>
        <taxon>Fungi</taxon>
        <taxon>Dikarya</taxon>
        <taxon>Ascomycota</taxon>
        <taxon>Pezizomycotina</taxon>
        <taxon>Sordariomycetes</taxon>
        <taxon>Hypocreomycetidae</taxon>
        <taxon>Hypocreales</taxon>
        <taxon>Nectriaceae</taxon>
        <taxon>Fusarium</taxon>
        <taxon>Fusarium fujikuroi species complex</taxon>
    </lineage>
</organism>
<dbReference type="EMBL" id="CABFJX010000201">
    <property type="protein sequence ID" value="VTT67305.1"/>
    <property type="molecule type" value="Genomic_DNA"/>
</dbReference>
<proteinExistence type="predicted"/>
<evidence type="ECO:0000313" key="3">
    <source>
        <dbReference type="Proteomes" id="UP000760494"/>
    </source>
</evidence>
<evidence type="ECO:0000313" key="2">
    <source>
        <dbReference type="EMBL" id="VTT67305.1"/>
    </source>
</evidence>
<name>A0A0I9YBN0_FUSFU</name>
<feature type="compositionally biased region" description="Polar residues" evidence="1">
    <location>
        <begin position="118"/>
        <end position="131"/>
    </location>
</feature>
<evidence type="ECO:0000256" key="1">
    <source>
        <dbReference type="SAM" id="MobiDB-lite"/>
    </source>
</evidence>